<dbReference type="OrthoDB" id="9790967at2"/>
<comment type="catalytic activity">
    <reaction evidence="1">
        <text>3-hydroxy-2-methylpropanoyl-CoA + H2O = 3-hydroxy-2-methylpropanoate + CoA + H(+)</text>
        <dbReference type="Rhea" id="RHEA:20888"/>
        <dbReference type="ChEBI" id="CHEBI:11805"/>
        <dbReference type="ChEBI" id="CHEBI:15377"/>
        <dbReference type="ChEBI" id="CHEBI:15378"/>
        <dbReference type="ChEBI" id="CHEBI:57287"/>
        <dbReference type="ChEBI" id="CHEBI:57340"/>
        <dbReference type="EC" id="3.1.2.4"/>
    </reaction>
</comment>
<dbReference type="GO" id="GO:0006574">
    <property type="term" value="P:L-valine catabolic process"/>
    <property type="evidence" value="ECO:0007669"/>
    <property type="project" value="TreeGrafter"/>
</dbReference>
<dbReference type="Gene3D" id="3.90.226.10">
    <property type="entry name" value="2-enoyl-CoA Hydratase, Chain A, domain 1"/>
    <property type="match status" value="1"/>
</dbReference>
<evidence type="ECO:0000313" key="6">
    <source>
        <dbReference type="Proteomes" id="UP000198862"/>
    </source>
</evidence>
<keyword evidence="3" id="KW-0378">Hydrolase</keyword>
<evidence type="ECO:0000256" key="1">
    <source>
        <dbReference type="ARBA" id="ARBA00001709"/>
    </source>
</evidence>
<evidence type="ECO:0000259" key="4">
    <source>
        <dbReference type="Pfam" id="PF16113"/>
    </source>
</evidence>
<evidence type="ECO:0000256" key="2">
    <source>
        <dbReference type="ARBA" id="ARBA00011915"/>
    </source>
</evidence>
<dbReference type="SUPFAM" id="SSF52096">
    <property type="entry name" value="ClpP/crotonase"/>
    <property type="match status" value="1"/>
</dbReference>
<dbReference type="PANTHER" id="PTHR43176:SF3">
    <property type="entry name" value="3-HYDROXYISOBUTYRYL-COA HYDROLASE, MITOCHONDRIAL"/>
    <property type="match status" value="1"/>
</dbReference>
<organism evidence="5 6">
    <name type="scientific">Pseudoalteromonas denitrificans DSM 6059</name>
    <dbReference type="NCBI Taxonomy" id="1123010"/>
    <lineage>
        <taxon>Bacteria</taxon>
        <taxon>Pseudomonadati</taxon>
        <taxon>Pseudomonadota</taxon>
        <taxon>Gammaproteobacteria</taxon>
        <taxon>Alteromonadales</taxon>
        <taxon>Pseudoalteromonadaceae</taxon>
        <taxon>Pseudoalteromonas</taxon>
    </lineage>
</organism>
<dbReference type="InterPro" id="IPR029045">
    <property type="entry name" value="ClpP/crotonase-like_dom_sf"/>
</dbReference>
<protein>
    <recommendedName>
        <fullName evidence="2">3-hydroxyisobutyryl-CoA hydrolase</fullName>
        <ecNumber evidence="2">3.1.2.4</ecNumber>
    </recommendedName>
</protein>
<accession>A0A1I1MA95</accession>
<sequence>MSCVLFKELESVYGLKIGIATLNSEKSLNALNMDMIQLLTPQLEAWQKNDDIALVVLEGAGEKSFCAGGDVVSLYKAMATEVDSKSDPDNYIESFFSAEYKLDYLIHRFEKPILLWGNGIIMGGGLGLMAGASHKVVTETARIAMPEITIGLYPDVGGSYFLNKMPDQVGLFLGLTGASMNSEDARFVGLADYFIKHSFKSDLIEKLLLTKWGKTKALNHDKLSEVLQGFQNTSGKPPISEVKKHIDLISKMSKHNALSDKVNYVLNIEIEDKWFNRAQKGLNHGSPLSAHLVFQQLKHADGMSLGDCFRQELSMSVQCGRFGEFQEGVRALLIDKDGKPNWKYPDLNSVPDEQIAPFFESIWAKGQHPLQNLGKD</sequence>
<dbReference type="CDD" id="cd06558">
    <property type="entry name" value="crotonase-like"/>
    <property type="match status" value="1"/>
</dbReference>
<reference evidence="5 6" key="1">
    <citation type="submission" date="2016-10" db="EMBL/GenBank/DDBJ databases">
        <authorList>
            <person name="de Groot N.N."/>
        </authorList>
    </citation>
    <scope>NUCLEOTIDE SEQUENCE [LARGE SCALE GENOMIC DNA]</scope>
    <source>
        <strain evidence="5 6">DSM 6059</strain>
    </source>
</reference>
<dbReference type="PANTHER" id="PTHR43176">
    <property type="entry name" value="3-HYDROXYISOBUTYRYL-COA HYDROLASE-RELATED"/>
    <property type="match status" value="1"/>
</dbReference>
<dbReference type="EMBL" id="FOLO01000018">
    <property type="protein sequence ID" value="SFC78570.1"/>
    <property type="molecule type" value="Genomic_DNA"/>
</dbReference>
<dbReference type="NCBIfam" id="NF004127">
    <property type="entry name" value="PRK05617.1"/>
    <property type="match status" value="1"/>
</dbReference>
<dbReference type="InterPro" id="IPR032259">
    <property type="entry name" value="HIBYL-CoA-H"/>
</dbReference>
<dbReference type="Proteomes" id="UP000198862">
    <property type="component" value="Unassembled WGS sequence"/>
</dbReference>
<proteinExistence type="predicted"/>
<dbReference type="RefSeq" id="WP_091984334.1">
    <property type="nucleotide sequence ID" value="NZ_FOLO01000018.1"/>
</dbReference>
<dbReference type="GO" id="GO:0005829">
    <property type="term" value="C:cytosol"/>
    <property type="evidence" value="ECO:0007669"/>
    <property type="project" value="TreeGrafter"/>
</dbReference>
<name>A0A1I1MA95_9GAMM</name>
<dbReference type="GO" id="GO:0003860">
    <property type="term" value="F:3-hydroxyisobutyryl-CoA hydrolase activity"/>
    <property type="evidence" value="ECO:0007669"/>
    <property type="project" value="UniProtKB-EC"/>
</dbReference>
<evidence type="ECO:0000256" key="3">
    <source>
        <dbReference type="ARBA" id="ARBA00022801"/>
    </source>
</evidence>
<dbReference type="InterPro" id="IPR045004">
    <property type="entry name" value="ECH_dom"/>
</dbReference>
<feature type="domain" description="Enoyl-CoA hydratase/isomerase" evidence="4">
    <location>
        <begin position="17"/>
        <end position="359"/>
    </location>
</feature>
<evidence type="ECO:0000313" key="5">
    <source>
        <dbReference type="EMBL" id="SFC78570.1"/>
    </source>
</evidence>
<dbReference type="AlphaFoldDB" id="A0A1I1MA95"/>
<keyword evidence="6" id="KW-1185">Reference proteome</keyword>
<dbReference type="STRING" id="1123010.SAMN02745724_02537"/>
<dbReference type="Pfam" id="PF16113">
    <property type="entry name" value="ECH_2"/>
    <property type="match status" value="1"/>
</dbReference>
<gene>
    <name evidence="5" type="ORF">SAMN02745724_02537</name>
</gene>
<dbReference type="EC" id="3.1.2.4" evidence="2"/>